<evidence type="ECO:0000256" key="1">
    <source>
        <dbReference type="SAM" id="MobiDB-lite"/>
    </source>
</evidence>
<dbReference type="RefSeq" id="WP_380915253.1">
    <property type="nucleotide sequence ID" value="NZ_JBHTLS010000135.1"/>
</dbReference>
<protein>
    <submittedName>
        <fullName evidence="3">DUF2945 domain-containing protein</fullName>
    </submittedName>
</protein>
<dbReference type="EMBL" id="JBHTLS010000135">
    <property type="protein sequence ID" value="MFD1107580.1"/>
    <property type="molecule type" value="Genomic_DNA"/>
</dbReference>
<gene>
    <name evidence="3" type="ORF">ACFQ24_22150</name>
</gene>
<comment type="caution">
    <text evidence="3">The sequence shown here is derived from an EMBL/GenBank/DDBJ whole genome shotgun (WGS) entry which is preliminary data.</text>
</comment>
<name>A0ABW3P6Q3_9SPHN</name>
<evidence type="ECO:0000259" key="2">
    <source>
        <dbReference type="Pfam" id="PF11160"/>
    </source>
</evidence>
<organism evidence="3 4">
    <name type="scientific">Sphingobium olei</name>
    <dbReference type="NCBI Taxonomy" id="420955"/>
    <lineage>
        <taxon>Bacteria</taxon>
        <taxon>Pseudomonadati</taxon>
        <taxon>Pseudomonadota</taxon>
        <taxon>Alphaproteobacteria</taxon>
        <taxon>Sphingomonadales</taxon>
        <taxon>Sphingomonadaceae</taxon>
        <taxon>Sphingobium</taxon>
    </lineage>
</organism>
<evidence type="ECO:0000313" key="4">
    <source>
        <dbReference type="Proteomes" id="UP001597203"/>
    </source>
</evidence>
<feature type="compositionally biased region" description="Basic and acidic residues" evidence="1">
    <location>
        <begin position="41"/>
        <end position="70"/>
    </location>
</feature>
<dbReference type="Proteomes" id="UP001597203">
    <property type="component" value="Unassembled WGS sequence"/>
</dbReference>
<dbReference type="Gene3D" id="2.30.30.1060">
    <property type="match status" value="1"/>
</dbReference>
<proteinExistence type="predicted"/>
<dbReference type="InterPro" id="IPR021331">
    <property type="entry name" value="Hva1_TUDOR"/>
</dbReference>
<feature type="domain" description="Hypervirulence associated protein TUDOR" evidence="2">
    <location>
        <begin position="8"/>
        <end position="66"/>
    </location>
</feature>
<keyword evidence="4" id="KW-1185">Reference proteome</keyword>
<reference evidence="4" key="1">
    <citation type="journal article" date="2019" name="Int. J. Syst. Evol. Microbiol.">
        <title>The Global Catalogue of Microorganisms (GCM) 10K type strain sequencing project: providing services to taxonomists for standard genome sequencing and annotation.</title>
        <authorList>
            <consortium name="The Broad Institute Genomics Platform"/>
            <consortium name="The Broad Institute Genome Sequencing Center for Infectious Disease"/>
            <person name="Wu L."/>
            <person name="Ma J."/>
        </authorList>
    </citation>
    <scope>NUCLEOTIDE SEQUENCE [LARGE SCALE GENOMIC DNA]</scope>
    <source>
        <strain evidence="4">CCUG 54329</strain>
    </source>
</reference>
<evidence type="ECO:0000313" key="3">
    <source>
        <dbReference type="EMBL" id="MFD1107580.1"/>
    </source>
</evidence>
<sequence>MAKQLKKGDKVEWDTSQGKTKGTVEKKQTSTTHIKGHKVAATKDDPQYIVKSEKSGKKAAHKPSELKKAS</sequence>
<accession>A0ABW3P6Q3</accession>
<dbReference type="Pfam" id="PF11160">
    <property type="entry name" value="Hva1_TUDOR"/>
    <property type="match status" value="1"/>
</dbReference>
<feature type="region of interest" description="Disordered" evidence="1">
    <location>
        <begin position="1"/>
        <end position="70"/>
    </location>
</feature>
<feature type="compositionally biased region" description="Basic and acidic residues" evidence="1">
    <location>
        <begin position="1"/>
        <end position="13"/>
    </location>
</feature>